<reference evidence="1" key="1">
    <citation type="submission" date="2021-05" db="EMBL/GenBank/DDBJ databases">
        <authorList>
            <person name="Alioto T."/>
            <person name="Alioto T."/>
            <person name="Gomez Garrido J."/>
        </authorList>
    </citation>
    <scope>NUCLEOTIDE SEQUENCE</scope>
</reference>
<organism evidence="1">
    <name type="scientific">Culex pipiens</name>
    <name type="common">House mosquito</name>
    <dbReference type="NCBI Taxonomy" id="7175"/>
    <lineage>
        <taxon>Eukaryota</taxon>
        <taxon>Metazoa</taxon>
        <taxon>Ecdysozoa</taxon>
        <taxon>Arthropoda</taxon>
        <taxon>Hexapoda</taxon>
        <taxon>Insecta</taxon>
        <taxon>Pterygota</taxon>
        <taxon>Neoptera</taxon>
        <taxon>Endopterygota</taxon>
        <taxon>Diptera</taxon>
        <taxon>Nematocera</taxon>
        <taxon>Culicoidea</taxon>
        <taxon>Culicidae</taxon>
        <taxon>Culicinae</taxon>
        <taxon>Culicini</taxon>
        <taxon>Culex</taxon>
        <taxon>Culex</taxon>
    </lineage>
</organism>
<name>A0A8D8G6A1_CULPI</name>
<proteinExistence type="predicted"/>
<sequence length="102" mass="12136">MAEHYRGTDFLATSLRVDLQLNIRPHLLRRARTLKRLTSIYFLEQLPKIVPGEFEFAGWRRSTEVFPQALRRRSEQADHCFLNRSGTTTRLHQRFQIIRKIG</sequence>
<accession>A0A8D8G6A1</accession>
<dbReference type="AlphaFoldDB" id="A0A8D8G6A1"/>
<dbReference type="EMBL" id="HBUE01129010">
    <property type="protein sequence ID" value="CAG6495568.1"/>
    <property type="molecule type" value="Transcribed_RNA"/>
</dbReference>
<evidence type="ECO:0000313" key="1">
    <source>
        <dbReference type="EMBL" id="CAG6495568.1"/>
    </source>
</evidence>
<protein>
    <submittedName>
        <fullName evidence="1">(northern house mosquito) hypothetical protein</fullName>
    </submittedName>
</protein>